<gene>
    <name evidence="3" type="ORF">ACFOZ5_03360</name>
</gene>
<reference evidence="4" key="1">
    <citation type="journal article" date="2019" name="Int. J. Syst. Evol. Microbiol.">
        <title>The Global Catalogue of Microorganisms (GCM) 10K type strain sequencing project: providing services to taxonomists for standard genome sequencing and annotation.</title>
        <authorList>
            <consortium name="The Broad Institute Genomics Platform"/>
            <consortium name="The Broad Institute Genome Sequencing Center for Infectious Disease"/>
            <person name="Wu L."/>
            <person name="Ma J."/>
        </authorList>
    </citation>
    <scope>NUCLEOTIDE SEQUENCE [LARGE SCALE GENOMIC DNA]</scope>
    <source>
        <strain evidence="4">CECT 7297</strain>
    </source>
</reference>
<dbReference type="Pfam" id="PF25023">
    <property type="entry name" value="TEN_YD-shell"/>
    <property type="match status" value="1"/>
</dbReference>
<sequence>MGKTTEHRKFDAEGQLIEVKKPGIHVTYGYDALGRRAWRKSEAGTTTYLWHNDVLMGEQNPEGQWQWYIRDPKTEEPLLTLIDGEPHYYELDWRTMPIRLWDEGGNLLWQGNANAWGHCRPETPAGPIHQPLRLPGQFEDELTGFHHNRYREYDRQEGRYLTPDPLGVQGGLNPYRYTRNPADYIDPLGLSYNKAITPDNAVEAEEAVTQSVAAPTGIIAPPEPNHYRDTAMGPMCQRSCRLMISEDNHALLLAGT</sequence>
<feature type="domain" description="Teneurin-like YD-shell" evidence="2">
    <location>
        <begin position="6"/>
        <end position="164"/>
    </location>
</feature>
<dbReference type="InterPro" id="IPR050708">
    <property type="entry name" value="T6SS_VgrG/RHS"/>
</dbReference>
<evidence type="ECO:0000256" key="1">
    <source>
        <dbReference type="ARBA" id="ARBA00022737"/>
    </source>
</evidence>
<evidence type="ECO:0000259" key="2">
    <source>
        <dbReference type="Pfam" id="PF25023"/>
    </source>
</evidence>
<dbReference type="InterPro" id="IPR022385">
    <property type="entry name" value="Rhs_assc_core"/>
</dbReference>
<dbReference type="Gene3D" id="2.180.10.10">
    <property type="entry name" value="RHS repeat-associated core"/>
    <property type="match status" value="1"/>
</dbReference>
<dbReference type="NCBIfam" id="TIGR03696">
    <property type="entry name" value="Rhs_assc_core"/>
    <property type="match status" value="1"/>
</dbReference>
<proteinExistence type="predicted"/>
<keyword evidence="1" id="KW-0677">Repeat</keyword>
<dbReference type="PANTHER" id="PTHR32305:SF15">
    <property type="entry name" value="PROTEIN RHSA-RELATED"/>
    <property type="match status" value="1"/>
</dbReference>
<dbReference type="RefSeq" id="WP_379885429.1">
    <property type="nucleotide sequence ID" value="NZ_JBHSDI010000001.1"/>
</dbReference>
<dbReference type="PRINTS" id="PR00394">
    <property type="entry name" value="RHSPROTEIN"/>
</dbReference>
<dbReference type="EMBL" id="JBHSDI010000001">
    <property type="protein sequence ID" value="MFC4258069.1"/>
    <property type="molecule type" value="Genomic_DNA"/>
</dbReference>
<organism evidence="3 4">
    <name type="scientific">Marinobacter lacisalsi</name>
    <dbReference type="NCBI Taxonomy" id="475979"/>
    <lineage>
        <taxon>Bacteria</taxon>
        <taxon>Pseudomonadati</taxon>
        <taxon>Pseudomonadota</taxon>
        <taxon>Gammaproteobacteria</taxon>
        <taxon>Pseudomonadales</taxon>
        <taxon>Marinobacteraceae</taxon>
        <taxon>Marinobacter</taxon>
    </lineage>
</organism>
<accession>A0ABV8QDQ0</accession>
<keyword evidence="4" id="KW-1185">Reference proteome</keyword>
<comment type="caution">
    <text evidence="3">The sequence shown here is derived from an EMBL/GenBank/DDBJ whole genome shotgun (WGS) entry which is preliminary data.</text>
</comment>
<dbReference type="Proteomes" id="UP001595798">
    <property type="component" value="Unassembled WGS sequence"/>
</dbReference>
<evidence type="ECO:0000313" key="4">
    <source>
        <dbReference type="Proteomes" id="UP001595798"/>
    </source>
</evidence>
<protein>
    <submittedName>
        <fullName evidence="3">RHS repeat domain-containing protein</fullName>
    </submittedName>
</protein>
<dbReference type="InterPro" id="IPR056823">
    <property type="entry name" value="TEN-like_YD-shell"/>
</dbReference>
<dbReference type="PANTHER" id="PTHR32305">
    <property type="match status" value="1"/>
</dbReference>
<name>A0ABV8QDQ0_9GAMM</name>
<evidence type="ECO:0000313" key="3">
    <source>
        <dbReference type="EMBL" id="MFC4258069.1"/>
    </source>
</evidence>